<organism evidence="2 3">
    <name type="scientific">Rhizobium lusitanum</name>
    <dbReference type="NCBI Taxonomy" id="293958"/>
    <lineage>
        <taxon>Bacteria</taxon>
        <taxon>Pseudomonadati</taxon>
        <taxon>Pseudomonadota</taxon>
        <taxon>Alphaproteobacteria</taxon>
        <taxon>Hyphomicrobiales</taxon>
        <taxon>Rhizobiaceae</taxon>
        <taxon>Rhizobium/Agrobacterium group</taxon>
        <taxon>Rhizobium</taxon>
    </lineage>
</organism>
<dbReference type="PROSITE" id="PS51071">
    <property type="entry name" value="HTH_RPIR"/>
    <property type="match status" value="1"/>
</dbReference>
<comment type="caution">
    <text evidence="2">The sequence shown here is derived from an EMBL/GenBank/DDBJ whole genome shotgun (WGS) entry which is preliminary data.</text>
</comment>
<feature type="domain" description="HTH rpiR-type" evidence="1">
    <location>
        <begin position="82"/>
        <end position="158"/>
    </location>
</feature>
<dbReference type="InterPro" id="IPR009057">
    <property type="entry name" value="Homeodomain-like_sf"/>
</dbReference>
<dbReference type="AlphaFoldDB" id="A0A7X0IMG8"/>
<dbReference type="GO" id="GO:0003700">
    <property type="term" value="F:DNA-binding transcription factor activity"/>
    <property type="evidence" value="ECO:0007669"/>
    <property type="project" value="InterPro"/>
</dbReference>
<keyword evidence="2" id="KW-0238">DNA-binding</keyword>
<evidence type="ECO:0000313" key="3">
    <source>
        <dbReference type="Proteomes" id="UP000565576"/>
    </source>
</evidence>
<protein>
    <submittedName>
        <fullName evidence="2">DNA-binding MurR/RpiR family transcriptional regulator</fullName>
    </submittedName>
</protein>
<proteinExistence type="predicted"/>
<dbReference type="Gene3D" id="1.10.10.10">
    <property type="entry name" value="Winged helix-like DNA-binding domain superfamily/Winged helix DNA-binding domain"/>
    <property type="match status" value="1"/>
</dbReference>
<dbReference type="Pfam" id="PF01418">
    <property type="entry name" value="HTH_6"/>
    <property type="match status" value="1"/>
</dbReference>
<dbReference type="GO" id="GO:0097367">
    <property type="term" value="F:carbohydrate derivative binding"/>
    <property type="evidence" value="ECO:0007669"/>
    <property type="project" value="InterPro"/>
</dbReference>
<dbReference type="PANTHER" id="PTHR30514:SF18">
    <property type="entry name" value="RPIR-FAMILY TRANSCRIPTIONAL REGULATOR"/>
    <property type="match status" value="1"/>
</dbReference>
<accession>A0A7X0IMG8</accession>
<sequence>MADNPTPRERSRRYQYPQKICEYAQLKNCVIVIKFSLIYFISLAANNNQNNNGGLMSFVYPIVPPIGALEHQKDRQGGANLEDLGQKLREYIKVGTPAERRIAKYFSEHLNELPFETASSVADRLELSPMTVGRFLRSLGYHGLDGIKVHLKENAPPVGLQLPNILERLQKDAGESRPLAAQIVEQVEILQHIYNLANQPQWHEAVSTILSSANVFIAAHPGLAGLGHHFCDRLTLARDHVLFLDGANGSYIQMFGAQSENNLTIIIDSPRFVASRLLARTARRAGHKVLLATGQFTEWAHEFANITLSLPPQRANSNDSLSGMMALLELISLAVTQAAGEAARNRIRRIEELQAMFAPAPLR</sequence>
<dbReference type="GO" id="GO:0003677">
    <property type="term" value="F:DNA binding"/>
    <property type="evidence" value="ECO:0007669"/>
    <property type="project" value="UniProtKB-KW"/>
</dbReference>
<dbReference type="SUPFAM" id="SSF53697">
    <property type="entry name" value="SIS domain"/>
    <property type="match status" value="1"/>
</dbReference>
<dbReference type="Proteomes" id="UP000565576">
    <property type="component" value="Unassembled WGS sequence"/>
</dbReference>
<dbReference type="InterPro" id="IPR047640">
    <property type="entry name" value="RpiR-like"/>
</dbReference>
<dbReference type="InterPro" id="IPR036388">
    <property type="entry name" value="WH-like_DNA-bd_sf"/>
</dbReference>
<evidence type="ECO:0000313" key="2">
    <source>
        <dbReference type="EMBL" id="MBB6483705.1"/>
    </source>
</evidence>
<dbReference type="InterPro" id="IPR000281">
    <property type="entry name" value="HTH_RpiR"/>
</dbReference>
<dbReference type="EMBL" id="JACHBG010000002">
    <property type="protein sequence ID" value="MBB6483705.1"/>
    <property type="molecule type" value="Genomic_DNA"/>
</dbReference>
<dbReference type="InterPro" id="IPR046348">
    <property type="entry name" value="SIS_dom_sf"/>
</dbReference>
<name>A0A7X0IMG8_9HYPH</name>
<gene>
    <name evidence="2" type="ORF">GGD46_000971</name>
</gene>
<dbReference type="Gene3D" id="3.40.50.10490">
    <property type="entry name" value="Glucose-6-phosphate isomerase like protein, domain 1"/>
    <property type="match status" value="1"/>
</dbReference>
<dbReference type="GO" id="GO:1901135">
    <property type="term" value="P:carbohydrate derivative metabolic process"/>
    <property type="evidence" value="ECO:0007669"/>
    <property type="project" value="InterPro"/>
</dbReference>
<evidence type="ECO:0000259" key="1">
    <source>
        <dbReference type="PROSITE" id="PS51071"/>
    </source>
</evidence>
<reference evidence="2 3" key="1">
    <citation type="submission" date="2020-08" db="EMBL/GenBank/DDBJ databases">
        <title>Genomic Encyclopedia of Type Strains, Phase IV (KMG-V): Genome sequencing to study the core and pangenomes of soil and plant-associated prokaryotes.</title>
        <authorList>
            <person name="Whitman W."/>
        </authorList>
    </citation>
    <scope>NUCLEOTIDE SEQUENCE [LARGE SCALE GENOMIC DNA]</scope>
    <source>
        <strain evidence="2 3">SEMIA 4060</strain>
    </source>
</reference>
<dbReference type="SUPFAM" id="SSF46689">
    <property type="entry name" value="Homeodomain-like"/>
    <property type="match status" value="1"/>
</dbReference>
<dbReference type="PANTHER" id="PTHR30514">
    <property type="entry name" value="GLUCOKINASE"/>
    <property type="match status" value="1"/>
</dbReference>